<protein>
    <recommendedName>
        <fullName evidence="3">Mitochondrial import receptor subunit TOM22 homolog</fullName>
    </recommendedName>
    <alternativeName>
        <fullName evidence="13">Translocase of outer membrane 22 kDa subunit homolog</fullName>
    </alternativeName>
</protein>
<comment type="subcellular location">
    <subcellularLocation>
        <location evidence="1">Mitochondrion outer membrane</location>
        <topology evidence="1">Single-pass membrane protein</topology>
    </subcellularLocation>
</comment>
<evidence type="ECO:0000256" key="6">
    <source>
        <dbReference type="ARBA" id="ARBA00022787"/>
    </source>
</evidence>
<comment type="similarity">
    <text evidence="2">Belongs to the Tom22 family.</text>
</comment>
<evidence type="ECO:0000256" key="5">
    <source>
        <dbReference type="ARBA" id="ARBA00022692"/>
    </source>
</evidence>
<dbReference type="PANTHER" id="PTHR12504">
    <property type="entry name" value="MITOCHONDRIAL IMPORT RECEPTOR SUBUNIT TOM22"/>
    <property type="match status" value="1"/>
</dbReference>
<gene>
    <name evidence="16" type="primary">LOC106976337</name>
</gene>
<evidence type="ECO:0000256" key="14">
    <source>
        <dbReference type="ARBA" id="ARBA00046217"/>
    </source>
</evidence>
<keyword evidence="9" id="KW-0811">Translocation</keyword>
<dbReference type="GO" id="GO:0006886">
    <property type="term" value="P:intracellular protein transport"/>
    <property type="evidence" value="ECO:0007669"/>
    <property type="project" value="InterPro"/>
</dbReference>
<accession>A0A6I9ZVP4</accession>
<evidence type="ECO:0000256" key="3">
    <source>
        <dbReference type="ARBA" id="ARBA00016229"/>
    </source>
</evidence>
<comment type="function">
    <text evidence="14">Central receptor component of the translocase of the outer membrane of mitochondria (TOM complex) responsible for the recognition and translocation of cytosolically synthesized mitochondrial preproteins. Together with the peripheral receptor TOM20 functions as the transit peptide receptor and facilitates the movement of preproteins into the translocation pore. Required for the translocation across the mitochondrial outer membrane of cytochrome P450 monooxygenases.</text>
</comment>
<name>A0A6I9ZVP4_ACIJB</name>
<keyword evidence="7" id="KW-0653">Protein transport</keyword>
<dbReference type="AlphaFoldDB" id="A0A6I9ZVP4"/>
<dbReference type="GeneID" id="106976337"/>
<keyword evidence="6" id="KW-1000">Mitochondrion outer membrane</keyword>
<keyword evidence="10" id="KW-0496">Mitochondrion</keyword>
<evidence type="ECO:0000256" key="12">
    <source>
        <dbReference type="ARBA" id="ARBA00023170"/>
    </source>
</evidence>
<evidence type="ECO:0000256" key="10">
    <source>
        <dbReference type="ARBA" id="ARBA00023128"/>
    </source>
</evidence>
<dbReference type="CDD" id="cd22884">
    <property type="entry name" value="TOM22"/>
    <property type="match status" value="1"/>
</dbReference>
<keyword evidence="8" id="KW-1133">Transmembrane helix</keyword>
<evidence type="ECO:0000256" key="9">
    <source>
        <dbReference type="ARBA" id="ARBA00023010"/>
    </source>
</evidence>
<evidence type="ECO:0000256" key="4">
    <source>
        <dbReference type="ARBA" id="ARBA00022448"/>
    </source>
</evidence>
<evidence type="ECO:0000256" key="8">
    <source>
        <dbReference type="ARBA" id="ARBA00022989"/>
    </source>
</evidence>
<evidence type="ECO:0000313" key="15">
    <source>
        <dbReference type="Proteomes" id="UP001652583"/>
    </source>
</evidence>
<keyword evidence="11" id="KW-0472">Membrane</keyword>
<evidence type="ECO:0000313" key="16">
    <source>
        <dbReference type="RefSeq" id="XP_014929241.1"/>
    </source>
</evidence>
<evidence type="ECO:0000256" key="11">
    <source>
        <dbReference type="ARBA" id="ARBA00023136"/>
    </source>
</evidence>
<keyword evidence="5" id="KW-0812">Transmembrane</keyword>
<dbReference type="GO" id="GO:0005741">
    <property type="term" value="C:mitochondrial outer membrane"/>
    <property type="evidence" value="ECO:0007669"/>
    <property type="project" value="UniProtKB-SubCell"/>
</dbReference>
<sequence>MPRRQEELEEEGKEELDETLSERLWGLTEMVPERVRSMAGATFHHSLFGAQKMCRFSRPAFMILVLPVVFEIEKLQMEQQQHPQRRQILVGPNAGSQGACQGSTFISWKALYCSCYVASLAGQV</sequence>
<keyword evidence="4" id="KW-0813">Transport</keyword>
<evidence type="ECO:0000256" key="2">
    <source>
        <dbReference type="ARBA" id="ARBA00009874"/>
    </source>
</evidence>
<dbReference type="Proteomes" id="UP001652583">
    <property type="component" value="Chromosome C2"/>
</dbReference>
<proteinExistence type="inferred from homology"/>
<dbReference type="KEGG" id="aju:106976337"/>
<organism evidence="15 16">
    <name type="scientific">Acinonyx jubatus</name>
    <name type="common">Cheetah</name>
    <dbReference type="NCBI Taxonomy" id="32536"/>
    <lineage>
        <taxon>Eukaryota</taxon>
        <taxon>Metazoa</taxon>
        <taxon>Chordata</taxon>
        <taxon>Craniata</taxon>
        <taxon>Vertebrata</taxon>
        <taxon>Euteleostomi</taxon>
        <taxon>Mammalia</taxon>
        <taxon>Eutheria</taxon>
        <taxon>Laurasiatheria</taxon>
        <taxon>Carnivora</taxon>
        <taxon>Feliformia</taxon>
        <taxon>Felidae</taxon>
        <taxon>Felinae</taxon>
        <taxon>Acinonyx</taxon>
    </lineage>
</organism>
<dbReference type="RefSeq" id="XP_014929241.1">
    <property type="nucleotide sequence ID" value="XM_015073755.3"/>
</dbReference>
<evidence type="ECO:0000256" key="1">
    <source>
        <dbReference type="ARBA" id="ARBA00004572"/>
    </source>
</evidence>
<dbReference type="PANTHER" id="PTHR12504:SF0">
    <property type="entry name" value="MITOCHONDRIAL IMPORT RECEPTOR SUBUNIT TOM22 HOMOLOG"/>
    <property type="match status" value="1"/>
</dbReference>
<keyword evidence="15" id="KW-1185">Reference proteome</keyword>
<dbReference type="InterPro" id="IPR005683">
    <property type="entry name" value="Tom22"/>
</dbReference>
<evidence type="ECO:0000256" key="13">
    <source>
        <dbReference type="ARBA" id="ARBA00031266"/>
    </source>
</evidence>
<reference evidence="16" key="1">
    <citation type="submission" date="2025-08" db="UniProtKB">
        <authorList>
            <consortium name="RefSeq"/>
        </authorList>
    </citation>
    <scope>IDENTIFICATION</scope>
    <source>
        <tissue evidence="16">Blood</tissue>
    </source>
</reference>
<evidence type="ECO:0000256" key="7">
    <source>
        <dbReference type="ARBA" id="ARBA00022927"/>
    </source>
</evidence>
<keyword evidence="12 16" id="KW-0675">Receptor</keyword>